<evidence type="ECO:0000313" key="2">
    <source>
        <dbReference type="Proteomes" id="UP000886667"/>
    </source>
</evidence>
<dbReference type="AlphaFoldDB" id="A0A9E4KAF9"/>
<comment type="caution">
    <text evidence="1">The sequence shown here is derived from an EMBL/GenBank/DDBJ whole genome shotgun (WGS) entry which is preliminary data.</text>
</comment>
<gene>
    <name evidence="1" type="ORF">JAZ07_03935</name>
</gene>
<name>A0A9E4KAF9_9GAMM</name>
<protein>
    <submittedName>
        <fullName evidence="1">Formylmethanofuran dehydrogenase subunit B</fullName>
    </submittedName>
</protein>
<dbReference type="Proteomes" id="UP000886667">
    <property type="component" value="Unassembled WGS sequence"/>
</dbReference>
<accession>A0A9E4KAF9</accession>
<organism evidence="1 2">
    <name type="scientific">Candidatus Thiodiazotropha taylori</name>
    <dbReference type="NCBI Taxonomy" id="2792791"/>
    <lineage>
        <taxon>Bacteria</taxon>
        <taxon>Pseudomonadati</taxon>
        <taxon>Pseudomonadota</taxon>
        <taxon>Gammaproteobacteria</taxon>
        <taxon>Chromatiales</taxon>
        <taxon>Sedimenticolaceae</taxon>
        <taxon>Candidatus Thiodiazotropha</taxon>
    </lineage>
</organism>
<evidence type="ECO:0000313" key="1">
    <source>
        <dbReference type="EMBL" id="MCG7945478.1"/>
    </source>
</evidence>
<proteinExistence type="predicted"/>
<sequence length="438" mass="47816">MWNESIDQTINSVTCPGCGLSCDDLSITFAGDQLLSLVNGCEKARNFYQTALDHSDPTPLLNGSPVTLDQALATCTTHLEQSNSSLFSGLATDVNGMRGILELADLCGATLDHMNGDAMFRNLRVLQDNGWFTTTFSEARNRADLVVLIGRQWLDRFPRLVERVLNPQDALFVQSKQRKIVMLGPWTEESLPEDLASLNPQLIPLEMDAVTDAIALIRGVIAGKPVDPNRIGTPTGELLISLANQLQQANYSVISWSAAEFDLPHAELSILGLVELAKTLNETRRSAALPLAGTLADITTNQVTTWQLGYPLRTRLQRGYPEHDPILNRWQGLISRGEVDLLVWTSALSPQALPPDCGIPTIVLGHPGMRFKSPPSVYIPVGIPGVDHHGHWYRSDGVCPLPLNKLRRSKLPSVADLMNLLSRQLQSASGIAAGNLLC</sequence>
<dbReference type="EMBL" id="JAEPCM010000105">
    <property type="protein sequence ID" value="MCG7945478.1"/>
    <property type="molecule type" value="Genomic_DNA"/>
</dbReference>
<reference evidence="1" key="1">
    <citation type="journal article" date="2021" name="Proc. Natl. Acad. Sci. U.S.A.">
        <title>Global biogeography of chemosynthetic symbionts reveals both localized and globally distributed symbiont groups. .</title>
        <authorList>
            <person name="Osvatic J.T."/>
            <person name="Wilkins L.G.E."/>
            <person name="Leibrecht L."/>
            <person name="Leray M."/>
            <person name="Zauner S."/>
            <person name="Polzin J."/>
            <person name="Camacho Y."/>
            <person name="Gros O."/>
            <person name="van Gils J.A."/>
            <person name="Eisen J.A."/>
            <person name="Petersen J.M."/>
            <person name="Yuen B."/>
        </authorList>
    </citation>
    <scope>NUCLEOTIDE SEQUENCE</scope>
    <source>
        <strain evidence="1">MAGclacostrist064TRANS</strain>
    </source>
</reference>